<keyword evidence="2" id="KW-1003">Cell membrane</keyword>
<evidence type="ECO:0000256" key="5">
    <source>
        <dbReference type="ARBA" id="ARBA00023136"/>
    </source>
</evidence>
<dbReference type="EMBL" id="CP071090">
    <property type="protein sequence ID" value="QSQ25651.1"/>
    <property type="molecule type" value="Genomic_DNA"/>
</dbReference>
<evidence type="ECO:0000256" key="7">
    <source>
        <dbReference type="SAM" id="Phobius"/>
    </source>
</evidence>
<dbReference type="PANTHER" id="PTHR30572">
    <property type="entry name" value="MEMBRANE COMPONENT OF TRANSPORTER-RELATED"/>
    <property type="match status" value="1"/>
</dbReference>
<dbReference type="RefSeq" id="WP_206727204.1">
    <property type="nucleotide sequence ID" value="NZ_CP071090.1"/>
</dbReference>
<dbReference type="NCBIfam" id="TIGR03434">
    <property type="entry name" value="ADOP"/>
    <property type="match status" value="1"/>
</dbReference>
<dbReference type="InterPro" id="IPR050250">
    <property type="entry name" value="Macrolide_Exporter_MacB"/>
</dbReference>
<feature type="transmembrane region" description="Helical" evidence="7">
    <location>
        <begin position="417"/>
        <end position="438"/>
    </location>
</feature>
<evidence type="ECO:0000256" key="4">
    <source>
        <dbReference type="ARBA" id="ARBA00022989"/>
    </source>
</evidence>
<feature type="domain" description="ABC3 transporter permease C-terminal" evidence="8">
    <location>
        <begin position="368"/>
        <end position="482"/>
    </location>
</feature>
<evidence type="ECO:0000256" key="3">
    <source>
        <dbReference type="ARBA" id="ARBA00022692"/>
    </source>
</evidence>
<dbReference type="Pfam" id="PF12704">
    <property type="entry name" value="MacB_PCD"/>
    <property type="match status" value="2"/>
</dbReference>
<feature type="transmembrane region" description="Helical" evidence="7">
    <location>
        <begin position="361"/>
        <end position="383"/>
    </location>
</feature>
<protein>
    <submittedName>
        <fullName evidence="10">ABC transporter permease</fullName>
    </submittedName>
</protein>
<keyword evidence="5 7" id="KW-0472">Membrane</keyword>
<feature type="domain" description="MacB-like periplasmic core" evidence="9">
    <location>
        <begin position="105"/>
        <end position="324"/>
    </location>
</feature>
<keyword evidence="4 7" id="KW-1133">Transmembrane helix</keyword>
<evidence type="ECO:0000313" key="11">
    <source>
        <dbReference type="Proteomes" id="UP000662747"/>
    </source>
</evidence>
<feature type="transmembrane region" description="Helical" evidence="7">
    <location>
        <begin position="508"/>
        <end position="527"/>
    </location>
</feature>
<evidence type="ECO:0000259" key="8">
    <source>
        <dbReference type="Pfam" id="PF02687"/>
    </source>
</evidence>
<accession>A0ABX7P5E9</accession>
<feature type="domain" description="MacB-like periplasmic core" evidence="9">
    <location>
        <begin position="514"/>
        <end position="709"/>
    </location>
</feature>
<organism evidence="10 11">
    <name type="scientific">Pyxidicoccus parkwayensis</name>
    <dbReference type="NCBI Taxonomy" id="2813578"/>
    <lineage>
        <taxon>Bacteria</taxon>
        <taxon>Pseudomonadati</taxon>
        <taxon>Myxococcota</taxon>
        <taxon>Myxococcia</taxon>
        <taxon>Myxococcales</taxon>
        <taxon>Cystobacterineae</taxon>
        <taxon>Myxococcaceae</taxon>
        <taxon>Pyxidicoccus</taxon>
    </lineage>
</organism>
<feature type="transmembrane region" description="Helical" evidence="7">
    <location>
        <begin position="818"/>
        <end position="844"/>
    </location>
</feature>
<evidence type="ECO:0000256" key="1">
    <source>
        <dbReference type="ARBA" id="ARBA00004651"/>
    </source>
</evidence>
<evidence type="ECO:0000256" key="6">
    <source>
        <dbReference type="ARBA" id="ARBA00038076"/>
    </source>
</evidence>
<dbReference type="PANTHER" id="PTHR30572:SF4">
    <property type="entry name" value="ABC TRANSPORTER PERMEASE YTRF"/>
    <property type="match status" value="1"/>
</dbReference>
<name>A0ABX7P5E9_9BACT</name>
<keyword evidence="3 7" id="KW-0812">Transmembrane</keyword>
<feature type="transmembrane region" description="Helical" evidence="7">
    <location>
        <begin position="759"/>
        <end position="787"/>
    </location>
</feature>
<evidence type="ECO:0000313" key="10">
    <source>
        <dbReference type="EMBL" id="QSQ25651.1"/>
    </source>
</evidence>
<evidence type="ECO:0000259" key="9">
    <source>
        <dbReference type="Pfam" id="PF12704"/>
    </source>
</evidence>
<dbReference type="InterPro" id="IPR003838">
    <property type="entry name" value="ABC3_permease_C"/>
</dbReference>
<dbReference type="Pfam" id="PF02687">
    <property type="entry name" value="FtsX"/>
    <property type="match status" value="2"/>
</dbReference>
<dbReference type="NCBIfam" id="NF038403">
    <property type="entry name" value="perm_prefix_1"/>
    <property type="match status" value="1"/>
</dbReference>
<keyword evidence="11" id="KW-1185">Reference proteome</keyword>
<gene>
    <name evidence="10" type="ORF">JY651_12275</name>
</gene>
<proteinExistence type="inferred from homology"/>
<reference evidence="10 11" key="1">
    <citation type="submission" date="2021-02" db="EMBL/GenBank/DDBJ databases">
        <title>De Novo genome assembly of isolated myxobacteria.</title>
        <authorList>
            <person name="Stevens D.C."/>
        </authorList>
    </citation>
    <scope>NUCLEOTIDE SEQUENCE [LARGE SCALE GENOMIC DNA]</scope>
    <source>
        <strain evidence="11">SCPEA02</strain>
    </source>
</reference>
<comment type="similarity">
    <text evidence="6">Belongs to the ABC-4 integral membrane protein family.</text>
</comment>
<dbReference type="InterPro" id="IPR017800">
    <property type="entry name" value="ADOP"/>
</dbReference>
<dbReference type="InterPro" id="IPR047928">
    <property type="entry name" value="Perm_prefix_1"/>
</dbReference>
<feature type="transmembrane region" description="Helical" evidence="7">
    <location>
        <begin position="850"/>
        <end position="869"/>
    </location>
</feature>
<evidence type="ECO:0000256" key="2">
    <source>
        <dbReference type="ARBA" id="ARBA00022475"/>
    </source>
</evidence>
<dbReference type="InterPro" id="IPR025857">
    <property type="entry name" value="MacB_PCD"/>
</dbReference>
<feature type="domain" description="ABC3 transporter permease C-terminal" evidence="8">
    <location>
        <begin position="766"/>
        <end position="879"/>
    </location>
</feature>
<comment type="subcellular location">
    <subcellularLocation>
        <location evidence="1">Cell membrane</location>
        <topology evidence="1">Multi-pass membrane protein</topology>
    </subcellularLocation>
</comment>
<feature type="transmembrane region" description="Helical" evidence="7">
    <location>
        <begin position="103"/>
        <end position="126"/>
    </location>
</feature>
<sequence length="886" mass="94773">MQLPEGFKRLLKLTVRPRAVEQDVDDELRFHLEMRTEKLQREGLSPTEAHDTARREFGDLEHVRAECVRLGHEKEREMKRSLFLDALVQDVRYALRTLRKAPAFSLVAVLTLALGIGATTALFSVVRGVLLKPLPFPAPERLVRVWQASPVLDAPRTPLASPDFEDWKARQKSFTELGAWWHVENMSGVDLSGLGEPERLQATYVTEGFFSTLGVVPHLGRAFLPEENQPGNDAVVMLSHGAWTRLFGADPSLLGRSLTLGGVPHTVVGIMPSSFTFPGEQMDVWLPLSNIPESGIPRTRINRFLNVVGRLKPGVTLETARAELGGISRQLAEAYPESNAQYSAITAIPLHEAITGDVRTGLLVVLGAVALLLLIACANVANLQLARATLRERELAVRAALGAGPGRLVRQLLTESVVLAALGGALGVGLAVWGTEVLVGLSVHQLPRLRDVRVDGEVLAFAASATLLTGLLFGLMPALRAGTTRLEPVLKAGARGTVGAGGARLRGMLVIAEVAISVVLATGAGLATRSLARMLSEDPGFRAEGVAVVSFSVPESRRGQGRAYFAEVLERVRALPGIQSAAMVKYLPMENVGEDVTFNRPGHTEDAENPPHAAVMHVSTDYFRTLGIPLLGGRAHEATDTEDSPTVLVVNQTFARRYFPGEDAVGKAVRFGTEEVAIIGVVGDVRQAGLAEPAPPLIYFHVQQVSRSATNLVLRGQGAPLPMATAARQAIWEIEPNQTIRRITTLDEVVSEAVTRPRLLSVMLGLFAVLGLALAAVGIYGVLAYTVSQRQREMGVRLALGAKPADVLRLVVTGGMRLAGTGIAVGIAGALVLARVMGSILYGVAPHDPLTFGGVMALLLGVALLACLIPARRAMRVDPAVALRGD</sequence>
<feature type="transmembrane region" description="Helical" evidence="7">
    <location>
        <begin position="458"/>
        <end position="479"/>
    </location>
</feature>
<dbReference type="Proteomes" id="UP000662747">
    <property type="component" value="Chromosome"/>
</dbReference>